<accession>Q98FG1</accession>
<dbReference type="CAZy" id="GH23">
    <property type="family name" value="Glycoside Hydrolase Family 23"/>
</dbReference>
<evidence type="ECO:0000313" key="7">
    <source>
        <dbReference type="Proteomes" id="UP000000552"/>
    </source>
</evidence>
<feature type="domain" description="Transglycosylase SLT" evidence="4">
    <location>
        <begin position="129"/>
        <end position="227"/>
    </location>
</feature>
<evidence type="ECO:0000256" key="1">
    <source>
        <dbReference type="ARBA" id="ARBA00007734"/>
    </source>
</evidence>
<dbReference type="EMBL" id="BA000012">
    <property type="protein sequence ID" value="BAB50606.1"/>
    <property type="molecule type" value="Genomic_DNA"/>
</dbReference>
<feature type="compositionally biased region" description="Basic and acidic residues" evidence="3">
    <location>
        <begin position="8"/>
        <end position="19"/>
    </location>
</feature>
<feature type="region of interest" description="Disordered" evidence="3">
    <location>
        <begin position="1"/>
        <end position="22"/>
    </location>
</feature>
<gene>
    <name evidence="6" type="ordered locus">mll3791</name>
</gene>
<dbReference type="HOGENOM" id="CLU_070265_0_0_5"/>
<evidence type="ECO:0000259" key="5">
    <source>
        <dbReference type="Pfam" id="PF05036"/>
    </source>
</evidence>
<evidence type="ECO:0000313" key="6">
    <source>
        <dbReference type="EMBL" id="BAB50606.1"/>
    </source>
</evidence>
<dbReference type="Proteomes" id="UP000000552">
    <property type="component" value="Chromosome"/>
</dbReference>
<name>Q98FG1_RHILO</name>
<comment type="similarity">
    <text evidence="1">Belongs to the transglycosylase Slt family.</text>
</comment>
<dbReference type="eggNOG" id="COG0741">
    <property type="taxonomic scope" value="Bacteria"/>
</dbReference>
<dbReference type="Pfam" id="PF05036">
    <property type="entry name" value="SPOR"/>
    <property type="match status" value="1"/>
</dbReference>
<protein>
    <submittedName>
        <fullName evidence="6">Transglycosylase</fullName>
    </submittedName>
</protein>
<dbReference type="InterPro" id="IPR007730">
    <property type="entry name" value="SPOR-like_dom"/>
</dbReference>
<evidence type="ECO:0000259" key="4">
    <source>
        <dbReference type="Pfam" id="PF01464"/>
    </source>
</evidence>
<dbReference type="Pfam" id="PF01464">
    <property type="entry name" value="SLT"/>
    <property type="match status" value="1"/>
</dbReference>
<dbReference type="InterPro" id="IPR023346">
    <property type="entry name" value="Lysozyme-like_dom_sf"/>
</dbReference>
<dbReference type="CDD" id="cd00254">
    <property type="entry name" value="LT-like"/>
    <property type="match status" value="1"/>
</dbReference>
<dbReference type="PANTHER" id="PTHR37423:SF2">
    <property type="entry name" value="MEMBRANE-BOUND LYTIC MUREIN TRANSGLYCOSYLASE C"/>
    <property type="match status" value="1"/>
</dbReference>
<comment type="similarity">
    <text evidence="2">Belongs to the virb1 family.</text>
</comment>
<dbReference type="SUPFAM" id="SSF53955">
    <property type="entry name" value="Lysozyme-like"/>
    <property type="match status" value="1"/>
</dbReference>
<proteinExistence type="inferred from homology"/>
<dbReference type="AlphaFoldDB" id="Q98FG1"/>
<sequence>MARKISRRREPQGRGDGLHRQRPGRIQACRYRHFAARHRRDADGACLRRRQEGGDAARNVDRGGFRENGHRLYRAEVWARRQSRGRVDEMQRFLRVTLVLLCGLAWSTLAQADPPQSAKQRLIDKVCNLIQAHADQNGLPRDFFARLIWKESRFDPNAVSPVGAEGIAQFMPGTAKMRGLENSFDIYQAIPASAKYLAEMKTGYGNLGLAAAAYNAGESRVSRWLGSGGFLPMETESYVFDVMGEPVDKFTDPAYAGKIEPLDAKTDFAVACRKLPVIMSQTVAMASINVKPWGVQVAGNFRRSAAISQWLRVRSRFPALLAGHDPVVSRVRTPIGRRGIYAVRIGIDDRAAANVICQKLQSVGGACVVVRNR</sequence>
<dbReference type="InterPro" id="IPR008258">
    <property type="entry name" value="Transglycosylase_SLT_dom_1"/>
</dbReference>
<feature type="domain" description="SPOR" evidence="5">
    <location>
        <begin position="291"/>
        <end position="371"/>
    </location>
</feature>
<dbReference type="PANTHER" id="PTHR37423">
    <property type="entry name" value="SOLUBLE LYTIC MUREIN TRANSGLYCOSYLASE-RELATED"/>
    <property type="match status" value="1"/>
</dbReference>
<reference evidence="6 7" key="1">
    <citation type="journal article" date="2000" name="DNA Res.">
        <title>Complete genome structure of the nitrogen-fixing symbiotic bacterium Mesorhizobium loti.</title>
        <authorList>
            <person name="Kaneko T."/>
            <person name="Nakamura Y."/>
            <person name="Sato S."/>
            <person name="Asamizu E."/>
            <person name="Kato T."/>
            <person name="Sasamoto S."/>
            <person name="Watanabe A."/>
            <person name="Idesawa K."/>
            <person name="Ishikawa A."/>
            <person name="Kawashima K."/>
            <person name="Kimura T."/>
            <person name="Kishida Y."/>
            <person name="Kiyokawa C."/>
            <person name="Kohara M."/>
            <person name="Matsumoto M."/>
            <person name="Matsuno A."/>
            <person name="Mochizuki Y."/>
            <person name="Nakayama S."/>
            <person name="Nakazaki N."/>
            <person name="Shimpo S."/>
            <person name="Sugimoto M."/>
            <person name="Takeuchi C."/>
            <person name="Yamada M."/>
            <person name="Tabata S."/>
        </authorList>
    </citation>
    <scope>NUCLEOTIDE SEQUENCE [LARGE SCALE GENOMIC DNA]</scope>
    <source>
        <strain evidence="7">LMG 29417 / CECT 9101 / MAFF 303099</strain>
    </source>
</reference>
<dbReference type="GO" id="GO:0042834">
    <property type="term" value="F:peptidoglycan binding"/>
    <property type="evidence" value="ECO:0007669"/>
    <property type="project" value="InterPro"/>
</dbReference>
<evidence type="ECO:0000256" key="3">
    <source>
        <dbReference type="SAM" id="MobiDB-lite"/>
    </source>
</evidence>
<evidence type="ECO:0000256" key="2">
    <source>
        <dbReference type="ARBA" id="ARBA00009387"/>
    </source>
</evidence>
<dbReference type="KEGG" id="mlo:mll3791"/>
<organism evidence="6 7">
    <name type="scientific">Mesorhizobium japonicum (strain LMG 29417 / CECT 9101 / MAFF 303099)</name>
    <name type="common">Mesorhizobium loti (strain MAFF 303099)</name>
    <dbReference type="NCBI Taxonomy" id="266835"/>
    <lineage>
        <taxon>Bacteria</taxon>
        <taxon>Pseudomonadati</taxon>
        <taxon>Pseudomonadota</taxon>
        <taxon>Alphaproteobacteria</taxon>
        <taxon>Hyphomicrobiales</taxon>
        <taxon>Phyllobacteriaceae</taxon>
        <taxon>Mesorhizobium</taxon>
    </lineage>
</organism>
<dbReference type="Gene3D" id="1.10.530.10">
    <property type="match status" value="1"/>
</dbReference>